<evidence type="ECO:0000313" key="7">
    <source>
        <dbReference type="Proteomes" id="UP000244338"/>
    </source>
</evidence>
<evidence type="ECO:0000313" key="6">
    <source>
        <dbReference type="EMBL" id="PTQ56824.1"/>
    </source>
</evidence>
<proteinExistence type="inferred from homology"/>
<comment type="similarity">
    <text evidence="1 5">Belongs to the DNA glycosylase MPG family.</text>
</comment>
<dbReference type="GO" id="GO:0006284">
    <property type="term" value="P:base-excision repair"/>
    <property type="evidence" value="ECO:0007669"/>
    <property type="project" value="InterPro"/>
</dbReference>
<accession>A0A2R6Y2B2</accession>
<dbReference type="SUPFAM" id="SSF50486">
    <property type="entry name" value="FMT C-terminal domain-like"/>
    <property type="match status" value="1"/>
</dbReference>
<dbReference type="AlphaFoldDB" id="A0A2R6Y2B2"/>
<dbReference type="Pfam" id="PF02245">
    <property type="entry name" value="Pur_DNA_glyco"/>
    <property type="match status" value="1"/>
</dbReference>
<evidence type="ECO:0000256" key="5">
    <source>
        <dbReference type="HAMAP-Rule" id="MF_00527"/>
    </source>
</evidence>
<dbReference type="NCBIfam" id="NF002003">
    <property type="entry name" value="PRK00802.1-3"/>
    <property type="match status" value="1"/>
</dbReference>
<dbReference type="GO" id="GO:0003677">
    <property type="term" value="F:DNA binding"/>
    <property type="evidence" value="ECO:0007669"/>
    <property type="project" value="InterPro"/>
</dbReference>
<dbReference type="EC" id="3.2.2.-" evidence="5"/>
<dbReference type="PANTHER" id="PTHR10429:SF0">
    <property type="entry name" value="DNA-3-METHYLADENINE GLYCOSYLASE"/>
    <property type="match status" value="1"/>
</dbReference>
<dbReference type="CDD" id="cd00540">
    <property type="entry name" value="AAG"/>
    <property type="match status" value="1"/>
</dbReference>
<dbReference type="HAMAP" id="MF_00527">
    <property type="entry name" value="3MGH"/>
    <property type="match status" value="1"/>
</dbReference>
<dbReference type="FunFam" id="3.10.300.10:FF:000001">
    <property type="entry name" value="Putative 3-methyladenine DNA glycosylase"/>
    <property type="match status" value="1"/>
</dbReference>
<dbReference type="InterPro" id="IPR011034">
    <property type="entry name" value="Formyl_transferase-like_C_sf"/>
</dbReference>
<sequence>MHLTPLPPSLTPLSPSFYERSTLSLAQALLGQLLVHETKEGRMIGKIVETEAYIGPFDKAAHSYNFRRTRRTEVMYGPPGVSYIYFIYGMYECLNVTASEEGKPHAILIRALEPLEGLDLMKKNRPKAHKLTALTSGPGRLTQALGITRALNGHELNRPPLYLAKGTQHPLPPHLIARGPRIGIDYAQEARHFPWRFWIKENPFVSKR</sequence>
<keyword evidence="4 5" id="KW-0234">DNA repair</keyword>
<evidence type="ECO:0000256" key="3">
    <source>
        <dbReference type="ARBA" id="ARBA00022801"/>
    </source>
</evidence>
<keyword evidence="2 5" id="KW-0227">DNA damage</keyword>
<dbReference type="NCBIfam" id="TIGR00567">
    <property type="entry name" value="3mg"/>
    <property type="match status" value="1"/>
</dbReference>
<evidence type="ECO:0000256" key="1">
    <source>
        <dbReference type="ARBA" id="ARBA00009232"/>
    </source>
</evidence>
<dbReference type="GO" id="GO:0003905">
    <property type="term" value="F:alkylbase DNA N-glycosylase activity"/>
    <property type="evidence" value="ECO:0007669"/>
    <property type="project" value="InterPro"/>
</dbReference>
<keyword evidence="3 5" id="KW-0378">Hydrolase</keyword>
<evidence type="ECO:0000256" key="2">
    <source>
        <dbReference type="ARBA" id="ARBA00022763"/>
    </source>
</evidence>
<gene>
    <name evidence="6" type="ORF">BSOLF_2626</name>
</gene>
<dbReference type="EMBL" id="PEBX01000018">
    <property type="protein sequence ID" value="PTQ56824.1"/>
    <property type="molecule type" value="Genomic_DNA"/>
</dbReference>
<dbReference type="InterPro" id="IPR003180">
    <property type="entry name" value="MPG"/>
</dbReference>
<dbReference type="Gene3D" id="3.10.300.10">
    <property type="entry name" value="Methylpurine-DNA glycosylase (MPG)"/>
    <property type="match status" value="1"/>
</dbReference>
<comment type="caution">
    <text evidence="6">The sequence shown here is derived from an EMBL/GenBank/DDBJ whole genome shotgun (WGS) entry which is preliminary data.</text>
</comment>
<dbReference type="Proteomes" id="UP000244338">
    <property type="component" value="Unassembled WGS sequence"/>
</dbReference>
<name>A0A2R6Y2B2_9BACL</name>
<protein>
    <recommendedName>
        <fullName evidence="5">Putative 3-methyladenine DNA glycosylase</fullName>
        <ecNumber evidence="5">3.2.2.-</ecNumber>
    </recommendedName>
</protein>
<dbReference type="InterPro" id="IPR036995">
    <property type="entry name" value="MPG_sf"/>
</dbReference>
<dbReference type="PANTHER" id="PTHR10429">
    <property type="entry name" value="DNA-3-METHYLADENINE GLYCOSYLASE"/>
    <property type="match status" value="1"/>
</dbReference>
<reference evidence="7" key="1">
    <citation type="journal article" date="2018" name="Sci. Rep.">
        <title>Lignite coal burning seam in the remote Altai Mountains harbors a hydrogen-driven thermophilic microbial community.</title>
        <authorList>
            <person name="Kadnikov V.V."/>
            <person name="Mardanov A.V."/>
            <person name="Ivasenko D.A."/>
            <person name="Antsiferov D.V."/>
            <person name="Beletsky A.V."/>
            <person name="Karnachuk O.V."/>
            <person name="Ravin N.V."/>
        </authorList>
    </citation>
    <scope>NUCLEOTIDE SEQUENCE [LARGE SCALE GENOMIC DNA]</scope>
</reference>
<evidence type="ECO:0000256" key="4">
    <source>
        <dbReference type="ARBA" id="ARBA00023204"/>
    </source>
</evidence>
<organism evidence="6 7">
    <name type="scientific">Candidatus Carbonibacillus altaicus</name>
    <dbReference type="NCBI Taxonomy" id="2163959"/>
    <lineage>
        <taxon>Bacteria</taxon>
        <taxon>Bacillati</taxon>
        <taxon>Bacillota</taxon>
        <taxon>Bacilli</taxon>
        <taxon>Bacillales</taxon>
        <taxon>Candidatus Carbonibacillus</taxon>
    </lineage>
</organism>